<feature type="region of interest" description="Disordered" evidence="1">
    <location>
        <begin position="977"/>
        <end position="1009"/>
    </location>
</feature>
<protein>
    <submittedName>
        <fullName evidence="2">Uncharacterized protein</fullName>
    </submittedName>
</protein>
<feature type="compositionally biased region" description="Basic and acidic residues" evidence="1">
    <location>
        <begin position="732"/>
        <end position="754"/>
    </location>
</feature>
<evidence type="ECO:0000313" key="3">
    <source>
        <dbReference type="Proteomes" id="UP000244005"/>
    </source>
</evidence>
<feature type="region of interest" description="Disordered" evidence="1">
    <location>
        <begin position="1034"/>
        <end position="1136"/>
    </location>
</feature>
<dbReference type="OrthoDB" id="10602722at2759"/>
<dbReference type="Proteomes" id="UP000244005">
    <property type="component" value="Unassembled WGS sequence"/>
</dbReference>
<feature type="compositionally biased region" description="Basic and acidic residues" evidence="1">
    <location>
        <begin position="798"/>
        <end position="824"/>
    </location>
</feature>
<feature type="compositionally biased region" description="Polar residues" evidence="1">
    <location>
        <begin position="690"/>
        <end position="706"/>
    </location>
</feature>
<feature type="compositionally biased region" description="Basic residues" evidence="1">
    <location>
        <begin position="626"/>
        <end position="636"/>
    </location>
</feature>
<sequence>MHSPSRARMTGTESRLYYSNLKLSSRPSRCGRSMFELRKSCFRHRERVFYCRRCKLKEDKRRAVWGEKPSVDIWDRVCGDMFGKWKRHDFASAGFFFENESGLDVSFESAVGSETDSLRSLWSAEILSQRIREGGLLEDKKARSVRAKNVEKKSAKLGKDVHFTTLKIRTFKEFKLRANKNRGRAFPIADMVSLGADRDARVLCSSHPKWTARTKVLSGSKRKSLNSVSLCQEGHIGNDAIPSRTDNLAANNDEGEGNKERIMAKSRGSSTNQTRSSRGSSQRDLREVSTMKRKGGPVERHGSKDDRSLRKGEEEISVTLSDSPFSDKISESGLGWNSSYQGSDSQSYAGLENLRRNLTPAQFWKLTMGCLETRPRRRKTPEDCRTCKGHEDRNKELMEEAERVDSAQWSRKIFNQLNGMSEELGLQRNRFPWSVHDEKIKESLKCIATPRRVFQQSDAGWSGVYEEEDVEMLETPEEPPFHYLDRYSQEGEDTAWTTGCDDDQVTGWEGREDAQSQYVEKYAKKTKGSAERSRMDDGKDYRMAEGSQETQSGRHRKDKNSEEHGLSSSVNKQNFLDSTSKAGGSRRRIGGSDPVTEIVIPDPRKSWKRPEEKDVDEGYSAQYRLARTKQKSQNNHHVKETNQDSLTPKMSSPSKKKATADHGVLANQDSSKRQISSNHRDKASADRGVINNQELLKQAFLSSLGPSKTPEHRGKLTNQEALKRHVNSNSNDTRETSHSEKKDHANKSGTKEAEVGSWAVSSSRKPEHTPRDTKTGPSLSTAEEPKKALPARAVSSSRKRDPTPGEKNMDTERRDLTRNVEIRSRRTTPSKSTSDPRRKLERHRRGKRQEDEREIKSNQDSVQEEIPRPGPVRTVHRGIETAFASRSNTPHQRYCPNTPRTSGQGPLCQRFKFKEEASKKMLLDQEVSITPKFSPDSHYSRSRSRQQIVSPCKRYVGHEEKSNLFLKKKHEKELKLEQESRESCSETDRHIHSVHRRAQDKMKKPSCKRFVGRNEKSEVYLQRKSEQDNKLVLDSIESRSPKDLHVQSVQKRAHALRTPPCERLKHHETVDSGRTLRRPEPRTQPAKLRHAISATRKEAESPRSCDIFTRHQDESTRSFERSESSRESTPGSRGFWDWKKEERAYDSYREAQRQRESGRPCHRWLEHDEKSRVVLEEARTKLEEALKLFEGGCPLPIEKCQNCQERKKETESLQRWGEIMREQSSISNPHQKKS</sequence>
<keyword evidence="3" id="KW-1185">Reference proteome</keyword>
<feature type="compositionally biased region" description="Polar residues" evidence="1">
    <location>
        <begin position="667"/>
        <end position="677"/>
    </location>
</feature>
<dbReference type="EMBL" id="KZ772680">
    <property type="protein sequence ID" value="PTQ47333.1"/>
    <property type="molecule type" value="Genomic_DNA"/>
</dbReference>
<feature type="compositionally biased region" description="Polar residues" evidence="1">
    <location>
        <begin position="267"/>
        <end position="280"/>
    </location>
</feature>
<reference evidence="3" key="1">
    <citation type="journal article" date="2017" name="Cell">
        <title>Insights into land plant evolution garnered from the Marchantia polymorpha genome.</title>
        <authorList>
            <person name="Bowman J.L."/>
            <person name="Kohchi T."/>
            <person name="Yamato K.T."/>
            <person name="Jenkins J."/>
            <person name="Shu S."/>
            <person name="Ishizaki K."/>
            <person name="Yamaoka S."/>
            <person name="Nishihama R."/>
            <person name="Nakamura Y."/>
            <person name="Berger F."/>
            <person name="Adam C."/>
            <person name="Aki S.S."/>
            <person name="Althoff F."/>
            <person name="Araki T."/>
            <person name="Arteaga-Vazquez M.A."/>
            <person name="Balasubrmanian S."/>
            <person name="Barry K."/>
            <person name="Bauer D."/>
            <person name="Boehm C.R."/>
            <person name="Briginshaw L."/>
            <person name="Caballero-Perez J."/>
            <person name="Catarino B."/>
            <person name="Chen F."/>
            <person name="Chiyoda S."/>
            <person name="Chovatia M."/>
            <person name="Davies K.M."/>
            <person name="Delmans M."/>
            <person name="Demura T."/>
            <person name="Dierschke T."/>
            <person name="Dolan L."/>
            <person name="Dorantes-Acosta A.E."/>
            <person name="Eklund D.M."/>
            <person name="Florent S.N."/>
            <person name="Flores-Sandoval E."/>
            <person name="Fujiyama A."/>
            <person name="Fukuzawa H."/>
            <person name="Galik B."/>
            <person name="Grimanelli D."/>
            <person name="Grimwood J."/>
            <person name="Grossniklaus U."/>
            <person name="Hamada T."/>
            <person name="Haseloff J."/>
            <person name="Hetherington A.J."/>
            <person name="Higo A."/>
            <person name="Hirakawa Y."/>
            <person name="Hundley H.N."/>
            <person name="Ikeda Y."/>
            <person name="Inoue K."/>
            <person name="Inoue S.I."/>
            <person name="Ishida S."/>
            <person name="Jia Q."/>
            <person name="Kakita M."/>
            <person name="Kanazawa T."/>
            <person name="Kawai Y."/>
            <person name="Kawashima T."/>
            <person name="Kennedy M."/>
            <person name="Kinose K."/>
            <person name="Kinoshita T."/>
            <person name="Kohara Y."/>
            <person name="Koide E."/>
            <person name="Komatsu K."/>
            <person name="Kopischke S."/>
            <person name="Kubo M."/>
            <person name="Kyozuka J."/>
            <person name="Lagercrantz U."/>
            <person name="Lin S.S."/>
            <person name="Lindquist E."/>
            <person name="Lipzen A.M."/>
            <person name="Lu C.W."/>
            <person name="De Luna E."/>
            <person name="Martienssen R.A."/>
            <person name="Minamino N."/>
            <person name="Mizutani M."/>
            <person name="Mizutani M."/>
            <person name="Mochizuki N."/>
            <person name="Monte I."/>
            <person name="Mosher R."/>
            <person name="Nagasaki H."/>
            <person name="Nakagami H."/>
            <person name="Naramoto S."/>
            <person name="Nishitani K."/>
            <person name="Ohtani M."/>
            <person name="Okamoto T."/>
            <person name="Okumura M."/>
            <person name="Phillips J."/>
            <person name="Pollak B."/>
            <person name="Reinders A."/>
            <person name="Rovekamp M."/>
            <person name="Sano R."/>
            <person name="Sawa S."/>
            <person name="Schmid M.W."/>
            <person name="Shirakawa M."/>
            <person name="Solano R."/>
            <person name="Spunde A."/>
            <person name="Suetsugu N."/>
            <person name="Sugano S."/>
            <person name="Sugiyama A."/>
            <person name="Sun R."/>
            <person name="Suzuki Y."/>
            <person name="Takenaka M."/>
            <person name="Takezawa D."/>
            <person name="Tomogane H."/>
            <person name="Tsuzuki M."/>
            <person name="Ueda T."/>
            <person name="Umeda M."/>
            <person name="Ward J.M."/>
            <person name="Watanabe Y."/>
            <person name="Yazaki K."/>
            <person name="Yokoyama R."/>
            <person name="Yoshitake Y."/>
            <person name="Yotsui I."/>
            <person name="Zachgo S."/>
            <person name="Schmutz J."/>
        </authorList>
    </citation>
    <scope>NUCLEOTIDE SEQUENCE [LARGE SCALE GENOMIC DNA]</scope>
    <source>
        <strain evidence="3">Tak-1</strain>
    </source>
</reference>
<evidence type="ECO:0000313" key="2">
    <source>
        <dbReference type="EMBL" id="PTQ47333.1"/>
    </source>
</evidence>
<feature type="compositionally biased region" description="Basic and acidic residues" evidence="1">
    <location>
        <begin position="528"/>
        <end position="543"/>
    </location>
</feature>
<feature type="compositionally biased region" description="Basic and acidic residues" evidence="1">
    <location>
        <begin position="281"/>
        <end position="314"/>
    </location>
</feature>
<feature type="compositionally biased region" description="Basic and acidic residues" evidence="1">
    <location>
        <begin position="1060"/>
        <end position="1071"/>
    </location>
</feature>
<proteinExistence type="predicted"/>
<feature type="region of interest" description="Disordered" evidence="1">
    <location>
        <begin position="929"/>
        <end position="949"/>
    </location>
</feature>
<evidence type="ECO:0000256" key="1">
    <source>
        <dbReference type="SAM" id="MobiDB-lite"/>
    </source>
</evidence>
<feature type="compositionally biased region" description="Basic and acidic residues" evidence="1">
    <location>
        <begin position="764"/>
        <end position="774"/>
    </location>
</feature>
<feature type="compositionally biased region" description="Basic and acidic residues" evidence="1">
    <location>
        <begin position="602"/>
        <end position="612"/>
    </location>
</feature>
<feature type="compositionally biased region" description="Basic and acidic residues" evidence="1">
    <location>
        <begin position="1034"/>
        <end position="1045"/>
    </location>
</feature>
<dbReference type="AlphaFoldDB" id="A0A2R6XMJ3"/>
<feature type="compositionally biased region" description="Basic and acidic residues" evidence="1">
    <location>
        <begin position="977"/>
        <end position="1003"/>
    </location>
</feature>
<feature type="region of interest" description="Disordered" evidence="1">
    <location>
        <begin position="235"/>
        <end position="328"/>
    </location>
</feature>
<accession>A0A2R6XMJ3</accession>
<feature type="compositionally biased region" description="Polar residues" evidence="1">
    <location>
        <begin position="643"/>
        <end position="653"/>
    </location>
</feature>
<organism evidence="2 3">
    <name type="scientific">Marchantia polymorpha</name>
    <name type="common">Common liverwort</name>
    <name type="synonym">Marchantia aquatica</name>
    <dbReference type="NCBI Taxonomy" id="3197"/>
    <lineage>
        <taxon>Eukaryota</taxon>
        <taxon>Viridiplantae</taxon>
        <taxon>Streptophyta</taxon>
        <taxon>Embryophyta</taxon>
        <taxon>Marchantiophyta</taxon>
        <taxon>Marchantiopsida</taxon>
        <taxon>Marchantiidae</taxon>
        <taxon>Marchantiales</taxon>
        <taxon>Marchantiaceae</taxon>
        <taxon>Marchantia</taxon>
    </lineage>
</organism>
<name>A0A2R6XMJ3_MARPO</name>
<feature type="compositionally biased region" description="Polar residues" evidence="1">
    <location>
        <begin position="566"/>
        <end position="582"/>
    </location>
</feature>
<feature type="region of interest" description="Disordered" evidence="1">
    <location>
        <begin position="493"/>
        <end position="907"/>
    </location>
</feature>
<feature type="compositionally biased region" description="Basic and acidic residues" evidence="1">
    <location>
        <begin position="1095"/>
        <end position="1126"/>
    </location>
</feature>
<gene>
    <name evidence="2" type="ORF">MARPO_0008s0104</name>
</gene>
<feature type="compositionally biased region" description="Basic and acidic residues" evidence="1">
    <location>
        <begin position="848"/>
        <end position="857"/>
    </location>
</feature>
<dbReference type="Gramene" id="Mp8g11170.1">
    <property type="protein sequence ID" value="Mp8g11170.1.cds"/>
    <property type="gene ID" value="Mp8g11170"/>
</dbReference>